<dbReference type="InterPro" id="IPR001455">
    <property type="entry name" value="TusA-like"/>
</dbReference>
<reference evidence="3 4" key="1">
    <citation type="submission" date="2019-03" db="EMBL/GenBank/DDBJ databases">
        <title>Genomic Encyclopedia of Type Strains, Phase IV (KMG-IV): sequencing the most valuable type-strain genomes for metagenomic binning, comparative biology and taxonomic classification.</title>
        <authorList>
            <person name="Goeker M."/>
        </authorList>
    </citation>
    <scope>NUCLEOTIDE SEQUENCE [LARGE SCALE GENOMIC DNA]</scope>
    <source>
        <strain evidence="3 4">DSM 24830</strain>
    </source>
</reference>
<name>A0A4R1FB76_9GAMM</name>
<comment type="caution">
    <text evidence="3">The sequence shown here is derived from an EMBL/GenBank/DDBJ whole genome shotgun (WGS) entry which is preliminary data.</text>
</comment>
<gene>
    <name evidence="3" type="ORF">EV695_1070</name>
</gene>
<accession>A0A4R1FB76</accession>
<organism evidence="3 4">
    <name type="scientific">Cocleimonas flava</name>
    <dbReference type="NCBI Taxonomy" id="634765"/>
    <lineage>
        <taxon>Bacteria</taxon>
        <taxon>Pseudomonadati</taxon>
        <taxon>Pseudomonadota</taxon>
        <taxon>Gammaproteobacteria</taxon>
        <taxon>Thiotrichales</taxon>
        <taxon>Thiotrichaceae</taxon>
        <taxon>Cocleimonas</taxon>
    </lineage>
</organism>
<dbReference type="SUPFAM" id="SSF64307">
    <property type="entry name" value="SirA-like"/>
    <property type="match status" value="1"/>
</dbReference>
<feature type="domain" description="UPF0033" evidence="2">
    <location>
        <begin position="12"/>
        <end position="82"/>
    </location>
</feature>
<dbReference type="Gene3D" id="3.30.110.40">
    <property type="entry name" value="TusA-like domain"/>
    <property type="match status" value="1"/>
</dbReference>
<dbReference type="OrthoDB" id="9797352at2"/>
<protein>
    <submittedName>
        <fullName evidence="3">tRNA 2-thiouridine synthesizing protein A</fullName>
    </submittedName>
</protein>
<dbReference type="CDD" id="cd00291">
    <property type="entry name" value="SirA_YedF_YeeD"/>
    <property type="match status" value="1"/>
</dbReference>
<sequence>MTSNNENITTHDLDARHLLCPMPVIKVQKKIVELGPEADGDYLAVKCTDPGTLYDIPAWSKVHGHKVIEKYEKDDEYHILVQICLDS</sequence>
<evidence type="ECO:0000256" key="1">
    <source>
        <dbReference type="ARBA" id="ARBA00008984"/>
    </source>
</evidence>
<comment type="similarity">
    <text evidence="1">Belongs to the sulfur carrier protein TusA family.</text>
</comment>
<dbReference type="RefSeq" id="WP_131904853.1">
    <property type="nucleotide sequence ID" value="NZ_BAAAFU010000008.1"/>
</dbReference>
<dbReference type="PANTHER" id="PTHR33279">
    <property type="entry name" value="SULFUR CARRIER PROTEIN YEDF-RELATED"/>
    <property type="match status" value="1"/>
</dbReference>
<evidence type="ECO:0000313" key="3">
    <source>
        <dbReference type="EMBL" id="TCJ89208.1"/>
    </source>
</evidence>
<evidence type="ECO:0000313" key="4">
    <source>
        <dbReference type="Proteomes" id="UP000294887"/>
    </source>
</evidence>
<dbReference type="EMBL" id="SMFQ01000002">
    <property type="protein sequence ID" value="TCJ89208.1"/>
    <property type="molecule type" value="Genomic_DNA"/>
</dbReference>
<proteinExistence type="inferred from homology"/>
<evidence type="ECO:0000259" key="2">
    <source>
        <dbReference type="Pfam" id="PF01206"/>
    </source>
</evidence>
<dbReference type="AlphaFoldDB" id="A0A4R1FB76"/>
<dbReference type="PANTHER" id="PTHR33279:SF6">
    <property type="entry name" value="SULFUR CARRIER PROTEIN YEDF-RELATED"/>
    <property type="match status" value="1"/>
</dbReference>
<dbReference type="Pfam" id="PF01206">
    <property type="entry name" value="TusA"/>
    <property type="match status" value="1"/>
</dbReference>
<dbReference type="Proteomes" id="UP000294887">
    <property type="component" value="Unassembled WGS sequence"/>
</dbReference>
<dbReference type="InterPro" id="IPR036868">
    <property type="entry name" value="TusA-like_sf"/>
</dbReference>
<keyword evidence="4" id="KW-1185">Reference proteome</keyword>